<dbReference type="Proteomes" id="UP000011014">
    <property type="component" value="Unassembled WGS sequence"/>
</dbReference>
<keyword evidence="9" id="KW-0342">GTP-binding</keyword>
<dbReference type="Gene3D" id="3.40.50.300">
    <property type="entry name" value="P-loop containing nucleotide triphosphate hydrolases"/>
    <property type="match status" value="1"/>
</dbReference>
<evidence type="ECO:0000256" key="9">
    <source>
        <dbReference type="ARBA" id="ARBA00023134"/>
    </source>
</evidence>
<evidence type="ECO:0000313" key="14">
    <source>
        <dbReference type="EMBL" id="CBY35366.1"/>
    </source>
</evidence>
<dbReference type="GO" id="GO:0003924">
    <property type="term" value="F:GTPase activity"/>
    <property type="evidence" value="ECO:0007669"/>
    <property type="project" value="InterPro"/>
</dbReference>
<dbReference type="InterPro" id="IPR027417">
    <property type="entry name" value="P-loop_NTPase"/>
</dbReference>
<proteinExistence type="inferred from homology"/>
<reference evidence="14" key="1">
    <citation type="journal article" date="2010" name="Science">
        <title>Plasticity of animal genome architecture unmasked by rapid evolution of a pelagic tunicate.</title>
        <authorList>
            <person name="Denoeud F."/>
            <person name="Henriet S."/>
            <person name="Mungpakdee S."/>
            <person name="Aury J.M."/>
            <person name="Da Silva C."/>
            <person name="Brinkmann H."/>
            <person name="Mikhaleva J."/>
            <person name="Olsen L.C."/>
            <person name="Jubin C."/>
            <person name="Canestro C."/>
            <person name="Bouquet J.M."/>
            <person name="Danks G."/>
            <person name="Poulain J."/>
            <person name="Campsteijn C."/>
            <person name="Adamski M."/>
            <person name="Cross I."/>
            <person name="Yadetie F."/>
            <person name="Muffato M."/>
            <person name="Louis A."/>
            <person name="Butcher S."/>
            <person name="Tsagkogeorga G."/>
            <person name="Konrad A."/>
            <person name="Singh S."/>
            <person name="Jensen M.F."/>
            <person name="Cong E.H."/>
            <person name="Eikeseth-Otteraa H."/>
            <person name="Noel B."/>
            <person name="Anthouard V."/>
            <person name="Porcel B.M."/>
            <person name="Kachouri-Lafond R."/>
            <person name="Nishino A."/>
            <person name="Ugolini M."/>
            <person name="Chourrout P."/>
            <person name="Nishida H."/>
            <person name="Aasland R."/>
            <person name="Huzurbazar S."/>
            <person name="Westhof E."/>
            <person name="Delsuc F."/>
            <person name="Lehrach H."/>
            <person name="Reinhardt R."/>
            <person name="Weissenbach J."/>
            <person name="Roy S.W."/>
            <person name="Artiguenave F."/>
            <person name="Postlethwait J.H."/>
            <person name="Manak J.R."/>
            <person name="Thompson E.M."/>
            <person name="Jaillon O."/>
            <person name="Du Pasquier L."/>
            <person name="Boudinot P."/>
            <person name="Liberles D.A."/>
            <person name="Volff J.N."/>
            <person name="Philippe H."/>
            <person name="Lenhard B."/>
            <person name="Roest Crollius H."/>
            <person name="Wincker P."/>
            <person name="Chourrout D."/>
        </authorList>
    </citation>
    <scope>NUCLEOTIDE SEQUENCE [LARGE SCALE GENOMIC DNA]</scope>
</reference>
<evidence type="ECO:0000256" key="11">
    <source>
        <dbReference type="ARBA" id="ARBA00047358"/>
    </source>
</evidence>
<comment type="subcellular location">
    <subcellularLocation>
        <location evidence="1">Mitochondrion outer membrane</location>
        <topology evidence="1">Single-pass type IV membrane protein</topology>
    </subcellularLocation>
</comment>
<sequence>MGDEVKIVILGDRGVGKTSLILTLVTEEFCSKPPRTVNRIGITSEVSSAGLTYLVDYSEANSEEILEDADVVCLCHNVVDIESLFESVEKWLSIVRLQAYKSPPVIIVGTKSDLIGDSRNEFNSSWNEKCKALMSRYPEVASAIECSSKLNLGVLNVFVDAQKCALYPLCPVFNARSGKLTLEASRALRRIFHIADVNKDDVLDFVEIGELQRKAFNTHLGDQGYEDIRELINSSIQNGVVKQGITIEGFFALQAELCKNLKQEVVWTLLKAFGYTLKCGEVRLELGPILSLRLNPDQKKNSLSKSSLHFLRNCFSKVDAEKEGIIKSERIKKIFSGCERIPREFDLALESTTVSFVAGKPMISMNSWLARWELFMLVDCEKCLSNLILLGAVHGSLGLNHKVSVHVNKVRALSD</sequence>
<protein>
    <recommendedName>
        <fullName evidence="13">EF hand associated type-2 domain-containing protein</fullName>
    </recommendedName>
</protein>
<dbReference type="GO" id="GO:0005525">
    <property type="term" value="F:GTP binding"/>
    <property type="evidence" value="ECO:0007669"/>
    <property type="project" value="UniProtKB-KW"/>
</dbReference>
<dbReference type="Pfam" id="PF08356">
    <property type="entry name" value="EF_assoc_2"/>
    <property type="match status" value="1"/>
</dbReference>
<evidence type="ECO:0000256" key="8">
    <source>
        <dbReference type="ARBA" id="ARBA00023128"/>
    </source>
</evidence>
<dbReference type="InterPro" id="IPR013567">
    <property type="entry name" value="EF_hand_assoc_2"/>
</dbReference>
<evidence type="ECO:0000256" key="1">
    <source>
        <dbReference type="ARBA" id="ARBA00004200"/>
    </source>
</evidence>
<dbReference type="Gene3D" id="1.10.238.10">
    <property type="entry name" value="EF-hand"/>
    <property type="match status" value="2"/>
</dbReference>
<dbReference type="GO" id="GO:0005741">
    <property type="term" value="C:mitochondrial outer membrane"/>
    <property type="evidence" value="ECO:0007669"/>
    <property type="project" value="UniProtKB-SubCell"/>
</dbReference>
<dbReference type="PANTHER" id="PTHR24072">
    <property type="entry name" value="RHO FAMILY GTPASE"/>
    <property type="match status" value="1"/>
</dbReference>
<name>E4YIQ5_OIKDI</name>
<evidence type="ECO:0000256" key="12">
    <source>
        <dbReference type="ARBA" id="ARBA00048778"/>
    </source>
</evidence>
<evidence type="ECO:0000256" key="5">
    <source>
        <dbReference type="ARBA" id="ARBA00022787"/>
    </source>
</evidence>
<dbReference type="AlphaFoldDB" id="E4YIQ5"/>
<organism evidence="14">
    <name type="scientific">Oikopleura dioica</name>
    <name type="common">Tunicate</name>
    <dbReference type="NCBI Taxonomy" id="34765"/>
    <lineage>
        <taxon>Eukaryota</taxon>
        <taxon>Metazoa</taxon>
        <taxon>Chordata</taxon>
        <taxon>Tunicata</taxon>
        <taxon>Appendicularia</taxon>
        <taxon>Copelata</taxon>
        <taxon>Oikopleuridae</taxon>
        <taxon>Oikopleura</taxon>
    </lineage>
</organism>
<keyword evidence="10" id="KW-0472">Membrane</keyword>
<dbReference type="InterPro" id="IPR003578">
    <property type="entry name" value="Small_GTPase_Rho"/>
</dbReference>
<keyword evidence="7" id="KW-1133">Transmembrane helix</keyword>
<evidence type="ECO:0000256" key="6">
    <source>
        <dbReference type="ARBA" id="ARBA00022837"/>
    </source>
</evidence>
<dbReference type="SMART" id="SM00173">
    <property type="entry name" value="RAS"/>
    <property type="match status" value="1"/>
</dbReference>
<dbReference type="InterPro" id="IPR018247">
    <property type="entry name" value="EF_Hand_1_Ca_BS"/>
</dbReference>
<dbReference type="SMART" id="SM00175">
    <property type="entry name" value="RAB"/>
    <property type="match status" value="1"/>
</dbReference>
<keyword evidence="5" id="KW-1000">Mitochondrion outer membrane</keyword>
<gene>
    <name evidence="14" type="ORF">GSOID_T00027176001</name>
</gene>
<dbReference type="SMART" id="SM00174">
    <property type="entry name" value="RHO"/>
    <property type="match status" value="1"/>
</dbReference>
<dbReference type="Pfam" id="PF00071">
    <property type="entry name" value="Ras"/>
    <property type="match status" value="1"/>
</dbReference>
<keyword evidence="8" id="KW-0496">Mitochondrion</keyword>
<evidence type="ECO:0000259" key="13">
    <source>
        <dbReference type="Pfam" id="PF08356"/>
    </source>
</evidence>
<accession>E4YIQ5</accession>
<dbReference type="PROSITE" id="PS00018">
    <property type="entry name" value="EF_HAND_1"/>
    <property type="match status" value="1"/>
</dbReference>
<evidence type="ECO:0000256" key="3">
    <source>
        <dbReference type="ARBA" id="ARBA00022692"/>
    </source>
</evidence>
<dbReference type="SUPFAM" id="SSF52540">
    <property type="entry name" value="P-loop containing nucleoside triphosphate hydrolases"/>
    <property type="match status" value="1"/>
</dbReference>
<comment type="catalytic activity">
    <reaction evidence="12">
        <text>ATP + H2O = ADP + phosphate + H(+)</text>
        <dbReference type="Rhea" id="RHEA:13065"/>
        <dbReference type="ChEBI" id="CHEBI:15377"/>
        <dbReference type="ChEBI" id="CHEBI:15378"/>
        <dbReference type="ChEBI" id="CHEBI:30616"/>
        <dbReference type="ChEBI" id="CHEBI:43474"/>
        <dbReference type="ChEBI" id="CHEBI:456216"/>
    </reaction>
    <physiologicalReaction direction="left-to-right" evidence="12">
        <dbReference type="Rhea" id="RHEA:13066"/>
    </physiologicalReaction>
</comment>
<dbReference type="GO" id="GO:0007264">
    <property type="term" value="P:small GTPase-mediated signal transduction"/>
    <property type="evidence" value="ECO:0007669"/>
    <property type="project" value="InterPro"/>
</dbReference>
<comment type="catalytic activity">
    <reaction evidence="11">
        <text>UTP + H2O = UDP + phosphate + H(+)</text>
        <dbReference type="Rhea" id="RHEA:64900"/>
        <dbReference type="ChEBI" id="CHEBI:15377"/>
        <dbReference type="ChEBI" id="CHEBI:15378"/>
        <dbReference type="ChEBI" id="CHEBI:43474"/>
        <dbReference type="ChEBI" id="CHEBI:46398"/>
        <dbReference type="ChEBI" id="CHEBI:58223"/>
    </reaction>
    <physiologicalReaction direction="left-to-right" evidence="11">
        <dbReference type="Rhea" id="RHEA:64901"/>
    </physiologicalReaction>
</comment>
<evidence type="ECO:0000256" key="4">
    <source>
        <dbReference type="ARBA" id="ARBA00022741"/>
    </source>
</evidence>
<keyword evidence="6" id="KW-0106">Calcium</keyword>
<evidence type="ECO:0000256" key="10">
    <source>
        <dbReference type="ARBA" id="ARBA00023136"/>
    </source>
</evidence>
<feature type="domain" description="EF hand associated type-2" evidence="13">
    <location>
        <begin position="220"/>
        <end position="276"/>
    </location>
</feature>
<keyword evidence="3" id="KW-0812">Transmembrane</keyword>
<dbReference type="InterPro" id="IPR011992">
    <property type="entry name" value="EF-hand-dom_pair"/>
</dbReference>
<comment type="similarity">
    <text evidence="2">Belongs to the mitochondrial Rho GTPase family.</text>
</comment>
<evidence type="ECO:0000256" key="7">
    <source>
        <dbReference type="ARBA" id="ARBA00022989"/>
    </source>
</evidence>
<dbReference type="EMBL" id="FN654619">
    <property type="protein sequence ID" value="CBY35366.1"/>
    <property type="molecule type" value="Genomic_DNA"/>
</dbReference>
<dbReference type="SUPFAM" id="SSF47473">
    <property type="entry name" value="EF-hand"/>
    <property type="match status" value="1"/>
</dbReference>
<dbReference type="PRINTS" id="PR00449">
    <property type="entry name" value="RASTRNSFRMNG"/>
</dbReference>
<keyword evidence="4" id="KW-0547">Nucleotide-binding</keyword>
<dbReference type="InterPro" id="IPR001806">
    <property type="entry name" value="Small_GTPase"/>
</dbReference>
<evidence type="ECO:0000256" key="2">
    <source>
        <dbReference type="ARBA" id="ARBA00007981"/>
    </source>
</evidence>